<evidence type="ECO:0000256" key="20">
    <source>
        <dbReference type="PIRSR" id="PIRSR001155-4"/>
    </source>
</evidence>
<feature type="domain" description="CUB" evidence="23">
    <location>
        <begin position="200"/>
        <end position="312"/>
    </location>
</feature>
<keyword evidence="5 22" id="KW-0768">Sushi</keyword>
<feature type="disulfide bond" evidence="18">
    <location>
        <begin position="168"/>
        <end position="181"/>
    </location>
</feature>
<evidence type="ECO:0000256" key="13">
    <source>
        <dbReference type="ARBA" id="ARBA00022837"/>
    </source>
</evidence>
<dbReference type="PIRSF" id="PIRSF001155">
    <property type="entry name" value="C1r_C1s_MASP"/>
    <property type="match status" value="1"/>
</dbReference>
<feature type="binding site" evidence="20">
    <location>
        <position position="174"/>
    </location>
    <ligand>
        <name>Ca(2+)</name>
        <dbReference type="ChEBI" id="CHEBI:29108"/>
        <label>2</label>
    </ligand>
</feature>
<evidence type="ECO:0000313" key="26">
    <source>
        <dbReference type="Proteomes" id="UP000515159"/>
    </source>
</evidence>
<reference evidence="27" key="1">
    <citation type="submission" date="2025-08" db="UniProtKB">
        <authorList>
            <consortium name="RefSeq"/>
        </authorList>
    </citation>
    <scope>IDENTIFICATION</scope>
</reference>
<feature type="domain" description="Sushi" evidence="25">
    <location>
        <begin position="314"/>
        <end position="379"/>
    </location>
</feature>
<dbReference type="KEGG" id="gsh:117366325"/>
<dbReference type="InterPro" id="IPR024175">
    <property type="entry name" value="Pept_S1A_C1r/C1S/mannan-bd"/>
</dbReference>
<feature type="disulfide bond" description="Interchain (between heavy and light chains)" evidence="18">
    <location>
        <begin position="451"/>
        <end position="588"/>
    </location>
</feature>
<dbReference type="InterPro" id="IPR001254">
    <property type="entry name" value="Trypsin_dom"/>
</dbReference>
<keyword evidence="4" id="KW-0399">Innate immunity</keyword>
<keyword evidence="9" id="KW-0677">Repeat</keyword>
<dbReference type="SUPFAM" id="SSF50494">
    <property type="entry name" value="Trypsin-like serine proteases"/>
    <property type="match status" value="1"/>
</dbReference>
<evidence type="ECO:0000256" key="3">
    <source>
        <dbReference type="ARBA" id="ARBA00022536"/>
    </source>
</evidence>
<evidence type="ECO:0000256" key="12">
    <source>
        <dbReference type="ARBA" id="ARBA00022825"/>
    </source>
</evidence>
<feature type="disulfide bond" evidence="18">
    <location>
        <begin position="257"/>
        <end position="275"/>
    </location>
</feature>
<dbReference type="PANTHER" id="PTHR24255:SF13">
    <property type="entry name" value="MANNAN-BINDING LECTIN SERINE PROTEASE 1"/>
    <property type="match status" value="1"/>
</dbReference>
<evidence type="ECO:0000256" key="9">
    <source>
        <dbReference type="ARBA" id="ARBA00022737"/>
    </source>
</evidence>
<keyword evidence="2" id="KW-0964">Secreted</keyword>
<feature type="binding site" evidence="20">
    <location>
        <position position="297"/>
    </location>
    <ligand>
        <name>Ca(2+)</name>
        <dbReference type="ChEBI" id="CHEBI:29108"/>
        <label>3</label>
    </ligand>
</feature>
<dbReference type="GO" id="GO:0006508">
    <property type="term" value="P:proteolysis"/>
    <property type="evidence" value="ECO:0007669"/>
    <property type="project" value="UniProtKB-KW"/>
</dbReference>
<feature type="binding site" evidence="20">
    <location>
        <position position="260"/>
    </location>
    <ligand>
        <name>Ca(2+)</name>
        <dbReference type="ChEBI" id="CHEBI:29108"/>
        <label>3</label>
    </ligand>
</feature>
<evidence type="ECO:0000256" key="18">
    <source>
        <dbReference type="PIRSR" id="PIRSR001155-2"/>
    </source>
</evidence>
<dbReference type="PROSITE" id="PS00135">
    <property type="entry name" value="TRYPSIN_SER"/>
    <property type="match status" value="1"/>
</dbReference>
<dbReference type="GO" id="GO:0001867">
    <property type="term" value="P:complement activation, lectin pathway"/>
    <property type="evidence" value="ECO:0007669"/>
    <property type="project" value="TreeGrafter"/>
</dbReference>
<keyword evidence="14" id="KW-0391">Immunity</keyword>
<dbReference type="FunFam" id="2.40.10.10:FF:000062">
    <property type="entry name" value="mannan-binding lectin serine protease 1 isoform X1"/>
    <property type="match status" value="1"/>
</dbReference>
<dbReference type="FunFam" id="2.60.120.290:FF:000006">
    <property type="entry name" value="Mannan-binding lectin serine protease 1"/>
    <property type="match status" value="1"/>
</dbReference>
<evidence type="ECO:0000256" key="11">
    <source>
        <dbReference type="ARBA" id="ARBA00022813"/>
    </source>
</evidence>
<keyword evidence="10" id="KW-0378">Hydrolase</keyword>
<dbReference type="InterPro" id="IPR001881">
    <property type="entry name" value="EGF-like_Ca-bd_dom"/>
</dbReference>
<feature type="disulfide bond" evidence="18">
    <location>
        <begin position="158"/>
        <end position="172"/>
    </location>
</feature>
<dbReference type="Pfam" id="PF00431">
    <property type="entry name" value="CUB"/>
    <property type="match status" value="2"/>
</dbReference>
<feature type="binding site" evidence="20">
    <location>
        <position position="154"/>
    </location>
    <ligand>
        <name>Ca(2+)</name>
        <dbReference type="ChEBI" id="CHEBI:29108"/>
        <label>2</label>
    </ligand>
</feature>
<feature type="disulfide bond" evidence="18">
    <location>
        <begin position="183"/>
        <end position="196"/>
    </location>
</feature>
<evidence type="ECO:0000256" key="14">
    <source>
        <dbReference type="ARBA" id="ARBA00022859"/>
    </source>
</evidence>
<evidence type="ECO:0000256" key="19">
    <source>
        <dbReference type="PIRSR" id="PIRSR001155-3"/>
    </source>
</evidence>
<dbReference type="CDD" id="cd00041">
    <property type="entry name" value="CUB"/>
    <property type="match status" value="2"/>
</dbReference>
<evidence type="ECO:0000256" key="10">
    <source>
        <dbReference type="ARBA" id="ARBA00022801"/>
    </source>
</evidence>
<gene>
    <name evidence="27" type="primary">MASP1</name>
</gene>
<dbReference type="InterPro" id="IPR000742">
    <property type="entry name" value="EGF"/>
</dbReference>
<evidence type="ECO:0000256" key="15">
    <source>
        <dbReference type="ARBA" id="ARBA00023157"/>
    </source>
</evidence>
<evidence type="ECO:0000256" key="4">
    <source>
        <dbReference type="ARBA" id="ARBA00022588"/>
    </source>
</evidence>
<feature type="binding site" evidence="20">
    <location>
        <position position="157"/>
    </location>
    <ligand>
        <name>Ca(2+)</name>
        <dbReference type="ChEBI" id="CHEBI:29108"/>
        <label>2</label>
    </ligand>
</feature>
<feature type="domain" description="Sushi" evidence="25">
    <location>
        <begin position="380"/>
        <end position="449"/>
    </location>
</feature>
<dbReference type="GO" id="GO:0005509">
    <property type="term" value="F:calcium ion binding"/>
    <property type="evidence" value="ECO:0007669"/>
    <property type="project" value="InterPro"/>
</dbReference>
<evidence type="ECO:0000256" key="21">
    <source>
        <dbReference type="PROSITE-ProRule" id="PRU00059"/>
    </source>
</evidence>
<organism evidence="26 27">
    <name type="scientific">Geotrypetes seraphini</name>
    <name type="common">Gaboon caecilian</name>
    <name type="synonym">Caecilia seraphini</name>
    <dbReference type="NCBI Taxonomy" id="260995"/>
    <lineage>
        <taxon>Eukaryota</taxon>
        <taxon>Metazoa</taxon>
        <taxon>Chordata</taxon>
        <taxon>Craniata</taxon>
        <taxon>Vertebrata</taxon>
        <taxon>Euteleostomi</taxon>
        <taxon>Amphibia</taxon>
        <taxon>Gymnophiona</taxon>
        <taxon>Geotrypetes</taxon>
    </lineage>
</organism>
<dbReference type="Gene3D" id="2.60.120.290">
    <property type="entry name" value="Spermadhesin, CUB domain"/>
    <property type="match status" value="2"/>
</dbReference>
<feature type="disulfide bond" evidence="18">
    <location>
        <begin position="412"/>
        <end position="447"/>
    </location>
</feature>
<dbReference type="SMART" id="SM00032">
    <property type="entry name" value="CCP"/>
    <property type="match status" value="2"/>
</dbReference>
<evidence type="ECO:0000256" key="2">
    <source>
        <dbReference type="ARBA" id="ARBA00022525"/>
    </source>
</evidence>
<dbReference type="InterPro" id="IPR001314">
    <property type="entry name" value="Peptidase_S1A"/>
</dbReference>
<feature type="binding site" evidence="20">
    <location>
        <position position="250"/>
    </location>
    <ligand>
        <name>Ca(2+)</name>
        <dbReference type="ChEBI" id="CHEBI:29108"/>
        <label>3</label>
    </ligand>
</feature>
<dbReference type="Gene3D" id="2.10.25.10">
    <property type="entry name" value="Laminin"/>
    <property type="match status" value="1"/>
</dbReference>
<keyword evidence="13 20" id="KW-0106">Calcium</keyword>
<dbReference type="PROSITE" id="PS50240">
    <property type="entry name" value="TRYPSIN_DOM"/>
    <property type="match status" value="1"/>
</dbReference>
<feature type="domain" description="Peptidase S1" evidence="24">
    <location>
        <begin position="465"/>
        <end position="733"/>
    </location>
</feature>
<keyword evidence="8" id="KW-0732">Signal</keyword>
<dbReference type="FunFam" id="2.40.10.10:FF:000068">
    <property type="entry name" value="transmembrane protease serine 2"/>
    <property type="match status" value="1"/>
</dbReference>
<feature type="disulfide bond" evidence="18">
    <location>
        <begin position="344"/>
        <end position="377"/>
    </location>
</feature>
<evidence type="ECO:0000256" key="8">
    <source>
        <dbReference type="ARBA" id="ARBA00022729"/>
    </source>
</evidence>
<dbReference type="InterPro" id="IPR033116">
    <property type="entry name" value="TRYPSIN_SER"/>
</dbReference>
<feature type="disulfide bond" evidence="18 21">
    <location>
        <begin position="200"/>
        <end position="227"/>
    </location>
</feature>
<keyword evidence="3" id="KW-0245">EGF-like domain</keyword>
<feature type="disulfide bond" evidence="18">
    <location>
        <begin position="88"/>
        <end position="106"/>
    </location>
</feature>
<dbReference type="Pfam" id="PF00089">
    <property type="entry name" value="Trypsin"/>
    <property type="match status" value="1"/>
</dbReference>
<dbReference type="PRINTS" id="PR00722">
    <property type="entry name" value="CHYMOTRYPSIN"/>
</dbReference>
<dbReference type="GO" id="GO:0005615">
    <property type="term" value="C:extracellular space"/>
    <property type="evidence" value="ECO:0007669"/>
    <property type="project" value="TreeGrafter"/>
</dbReference>
<dbReference type="Gene3D" id="2.40.10.10">
    <property type="entry name" value="Trypsin-like serine proteases"/>
    <property type="match status" value="1"/>
</dbReference>
<dbReference type="FunFam" id="2.60.120.290:FF:000012">
    <property type="entry name" value="mannan-binding lectin serine protease 1 isoform X1"/>
    <property type="match status" value="1"/>
</dbReference>
<dbReference type="CTD" id="5648"/>
<feature type="disulfide bond" evidence="18">
    <location>
        <begin position="382"/>
        <end position="429"/>
    </location>
</feature>
<feature type="disulfide bond" evidence="18">
    <location>
        <begin position="677"/>
        <end position="709"/>
    </location>
</feature>
<dbReference type="Proteomes" id="UP000515159">
    <property type="component" value="Chromosome 9"/>
</dbReference>
<keyword evidence="12" id="KW-0720">Serine protease</keyword>
<dbReference type="FunCoup" id="A0A6P8S5C5">
    <property type="interactions" value="642"/>
</dbReference>
<feature type="domain" description="CUB" evidence="23">
    <location>
        <begin position="27"/>
        <end position="153"/>
    </location>
</feature>
<dbReference type="CDD" id="cd00190">
    <property type="entry name" value="Tryp_SPc"/>
    <property type="match status" value="1"/>
</dbReference>
<dbReference type="InterPro" id="IPR018097">
    <property type="entry name" value="EGF_Ca-bd_CS"/>
</dbReference>
<dbReference type="GeneID" id="117366325"/>
<evidence type="ECO:0000259" key="23">
    <source>
        <dbReference type="PROSITE" id="PS01180"/>
    </source>
</evidence>
<evidence type="ECO:0000259" key="25">
    <source>
        <dbReference type="PROSITE" id="PS50923"/>
    </source>
</evidence>
<dbReference type="AlphaFoldDB" id="A0A6P8S5C5"/>
<feature type="binding site" evidence="20">
    <location>
        <position position="299"/>
    </location>
    <ligand>
        <name>Ca(2+)</name>
        <dbReference type="ChEBI" id="CHEBI:29108"/>
        <label>3</label>
    </ligand>
</feature>
<evidence type="ECO:0000256" key="1">
    <source>
        <dbReference type="ARBA" id="ARBA00004613"/>
    </source>
</evidence>
<comment type="caution">
    <text evidence="22">Lacks conserved residue(s) required for the propagation of feature annotation.</text>
</comment>
<accession>A0A6P8S5C5</accession>
<dbReference type="RefSeq" id="XP_033813465.1">
    <property type="nucleotide sequence ID" value="XM_033957574.1"/>
</dbReference>
<evidence type="ECO:0000256" key="16">
    <source>
        <dbReference type="ARBA" id="ARBA00023278"/>
    </source>
</evidence>
<keyword evidence="15 18" id="KW-1015">Disulfide bond</keyword>
<keyword evidence="16 19" id="KW-0379">Hydroxylation</keyword>
<dbReference type="PROSITE" id="PS01186">
    <property type="entry name" value="EGF_2"/>
    <property type="match status" value="1"/>
</dbReference>
<dbReference type="FunFam" id="2.10.70.10:FF:000016">
    <property type="entry name" value="Mannan-binding lectin serine protease 1"/>
    <property type="match status" value="1"/>
</dbReference>
<dbReference type="SUPFAM" id="SSF49854">
    <property type="entry name" value="Spermadhesin, CUB domain"/>
    <property type="match status" value="2"/>
</dbReference>
<dbReference type="PANTHER" id="PTHR24255">
    <property type="entry name" value="COMPLEMENT COMPONENT 1, S SUBCOMPONENT-RELATED"/>
    <property type="match status" value="1"/>
</dbReference>
<evidence type="ECO:0000256" key="22">
    <source>
        <dbReference type="PROSITE-ProRule" id="PRU00302"/>
    </source>
</evidence>
<dbReference type="SMART" id="SM00020">
    <property type="entry name" value="Tryp_SPc"/>
    <property type="match status" value="1"/>
</dbReference>
<evidence type="ECO:0000256" key="5">
    <source>
        <dbReference type="ARBA" id="ARBA00022659"/>
    </source>
</evidence>
<feature type="active site" description="Charge relay system" evidence="17">
    <location>
        <position position="568"/>
    </location>
</feature>
<feature type="disulfide bond" evidence="18">
    <location>
        <begin position="316"/>
        <end position="364"/>
    </location>
</feature>
<feature type="binding site" evidence="20">
    <location>
        <position position="91"/>
    </location>
    <ligand>
        <name>Ca(2+)</name>
        <dbReference type="ChEBI" id="CHEBI:29108"/>
        <label>1</label>
    </ligand>
</feature>
<comment type="subcellular location">
    <subcellularLocation>
        <location evidence="1">Secreted</location>
    </subcellularLocation>
</comment>
<feature type="active site" description="Charge relay system" evidence="17">
    <location>
        <position position="512"/>
    </location>
</feature>
<comment type="PTM">
    <text evidence="19">The iron and 2-oxoglutarate dependent 3-hydroxylation of aspartate and asparagine is (R) stereospecific within EGF domains.</text>
</comment>
<evidence type="ECO:0000313" key="27">
    <source>
        <dbReference type="RefSeq" id="XP_033813465.1"/>
    </source>
</evidence>
<evidence type="ECO:0000256" key="7">
    <source>
        <dbReference type="ARBA" id="ARBA00022723"/>
    </source>
</evidence>
<dbReference type="InterPro" id="IPR043504">
    <property type="entry name" value="Peptidase_S1_PA_chymotrypsin"/>
</dbReference>
<feature type="modified residue" description="(3R)-3-hydroxyasparagine" evidence="19">
    <location>
        <position position="174"/>
    </location>
</feature>
<feature type="binding site" evidence="20">
    <location>
        <position position="178"/>
    </location>
    <ligand>
        <name>Ca(2+)</name>
        <dbReference type="ChEBI" id="CHEBI:29108"/>
        <label>2</label>
    </ligand>
</feature>
<dbReference type="InterPro" id="IPR000859">
    <property type="entry name" value="CUB_dom"/>
</dbReference>
<dbReference type="CDD" id="cd00033">
    <property type="entry name" value="CCP"/>
    <property type="match status" value="1"/>
</dbReference>
<evidence type="ECO:0000256" key="6">
    <source>
        <dbReference type="ARBA" id="ARBA00022670"/>
    </source>
</evidence>
<feature type="active site" description="Charge relay system" evidence="17">
    <location>
        <position position="681"/>
    </location>
</feature>
<evidence type="ECO:0000259" key="24">
    <source>
        <dbReference type="PROSITE" id="PS50240"/>
    </source>
</evidence>
<feature type="binding site" evidence="20">
    <location>
        <position position="138"/>
    </location>
    <ligand>
        <name>Ca(2+)</name>
        <dbReference type="ChEBI" id="CHEBI:29108"/>
        <label>1</label>
    </ligand>
</feature>
<dbReference type="PROSITE" id="PS01180">
    <property type="entry name" value="CUB"/>
    <property type="match status" value="2"/>
</dbReference>
<dbReference type="Pfam" id="PF00084">
    <property type="entry name" value="Sushi"/>
    <property type="match status" value="2"/>
</dbReference>
<feature type="binding site" evidence="20">
    <location>
        <position position="83"/>
    </location>
    <ligand>
        <name>Ca(2+)</name>
        <dbReference type="ChEBI" id="CHEBI:29108"/>
        <label>1</label>
    </ligand>
</feature>
<keyword evidence="11" id="KW-0068">Autocatalytic cleavage</keyword>
<dbReference type="Gene3D" id="2.10.70.10">
    <property type="entry name" value="Complement Module, domain 1"/>
    <property type="match status" value="2"/>
</dbReference>
<dbReference type="PROSITE" id="PS01187">
    <property type="entry name" value="EGF_CA"/>
    <property type="match status" value="1"/>
</dbReference>
<dbReference type="GO" id="GO:0004252">
    <property type="term" value="F:serine-type endopeptidase activity"/>
    <property type="evidence" value="ECO:0007669"/>
    <property type="project" value="InterPro"/>
</dbReference>
<dbReference type="CDD" id="cd00054">
    <property type="entry name" value="EGF_CA"/>
    <property type="match status" value="1"/>
</dbReference>
<evidence type="ECO:0000256" key="17">
    <source>
        <dbReference type="PIRSR" id="PIRSR001155-1"/>
    </source>
</evidence>
<keyword evidence="6 27" id="KW-0645">Protease</keyword>
<dbReference type="InterPro" id="IPR000436">
    <property type="entry name" value="Sushi_SCR_CCP_dom"/>
</dbReference>
<protein>
    <submittedName>
        <fullName evidence="27">Mannan-binding lectin serine protease 1 isoform X1</fullName>
    </submittedName>
</protein>
<dbReference type="SUPFAM" id="SSF57196">
    <property type="entry name" value="EGF/Laminin"/>
    <property type="match status" value="1"/>
</dbReference>
<dbReference type="InterPro" id="IPR009003">
    <property type="entry name" value="Peptidase_S1_PA"/>
</dbReference>
<dbReference type="SMART" id="SM00179">
    <property type="entry name" value="EGF_CA"/>
    <property type="match status" value="1"/>
</dbReference>
<proteinExistence type="predicted"/>
<feature type="disulfide bond" evidence="18">
    <location>
        <begin position="647"/>
        <end position="666"/>
    </location>
</feature>
<feature type="binding site" evidence="20">
    <location>
        <position position="136"/>
    </location>
    <ligand>
        <name>Ca(2+)</name>
        <dbReference type="ChEBI" id="CHEBI:29108"/>
        <label>1</label>
    </ligand>
</feature>
<dbReference type="InterPro" id="IPR035976">
    <property type="entry name" value="Sushi/SCR/CCP_sf"/>
</dbReference>
<dbReference type="OrthoDB" id="9985152at2759"/>
<name>A0A6P8S5C5_GEOSA</name>
<dbReference type="InParanoid" id="A0A6P8S5C5"/>
<dbReference type="InterPro" id="IPR035914">
    <property type="entry name" value="Sperma_CUB_dom_sf"/>
</dbReference>
<dbReference type="PROSITE" id="PS50923">
    <property type="entry name" value="SUSHI"/>
    <property type="match status" value="2"/>
</dbReference>
<dbReference type="SUPFAM" id="SSF57535">
    <property type="entry name" value="Complement control module/SCR domain"/>
    <property type="match status" value="2"/>
</dbReference>
<sequence length="734" mass="82626">MKEQRREKATRKHSAAKMRILLFCSFCGWLFWGTDAVELTEMFGEIRSPNFPDSYPSDIEITWKLSVAFGYRIRIHFMHFDLEPSYLCEYDYVKVEAEDQILATFCGQESTDTEQAPGPQAILSPGNSLNLTFRSDFSNEERFTGFDAHYAAVDIDECTERSDEELTCDHYCHNYIGGFYCSCRFGYLLHSDNRTCKVECSDNLFTQRTGVITSADFPNPYPKSSDCLYRIELEEGFFVTLHFEDSFDVEDHPEVSCPYDYLKIKAGRREFGPFCGEKSPGQIETRSNSVQILFHSDDSGENGGWKFTYSATGNSCPVLQPPLNGKIEPVQSQYTFKDQVLISCNAGYNVFKDNLEMETLQMECQKDGTWSNTIPTCKILDCKSPAQLENGFISFSTAKNLTTYRSDIQYSCQQPYYEMMPNITGTYTCEGGGKWMSLELGDNLPTCQPVCGQPIRSLPGIIKRIIGGRTAEPGFFPWQVLIVVEDMSRVPDDKWFGSGALLSESWVLTAAHNLRSQRRDNTLTPVSKDHVTVYLGLHDVRSKMDAVNRSVEKIILHDNFDPKTYNHDIALVKLKEKVVMTEHIMPVCLPQSAHKLGGPPPNTLGLVAGWGISNPNITADDAVSTGMRTLSDILQYVKLPVVHHAECKTSYESRSGNYSVTENMFCAGYYEGGKDTCLGDSGGAFVIQDPDTKRWVTQGLVSWGGPEECGSKQVYGVYTKVSNYVDWLSERLQS</sequence>
<keyword evidence="26" id="KW-1185">Reference proteome</keyword>
<dbReference type="FunFam" id="2.10.25.10:FF:000059">
    <property type="entry name" value="Mannan-binding lectin serine protease 1"/>
    <property type="match status" value="1"/>
</dbReference>
<feature type="binding site" evidence="20">
    <location>
        <position position="175"/>
    </location>
    <ligand>
        <name>Ca(2+)</name>
        <dbReference type="ChEBI" id="CHEBI:29108"/>
        <label>2</label>
    </ligand>
</feature>
<dbReference type="SMART" id="SM00042">
    <property type="entry name" value="CUB"/>
    <property type="match status" value="2"/>
</dbReference>
<keyword evidence="7 20" id="KW-0479">Metal-binding</keyword>